<dbReference type="OrthoDB" id="10060729at2759"/>
<accession>A0A2J7PX01</accession>
<comment type="caution">
    <text evidence="1">The sequence shown here is derived from an EMBL/GenBank/DDBJ whole genome shotgun (WGS) entry which is preliminary data.</text>
</comment>
<protein>
    <submittedName>
        <fullName evidence="1">Uncharacterized protein</fullName>
    </submittedName>
</protein>
<proteinExistence type="predicted"/>
<dbReference type="InParanoid" id="A0A2J7PX01"/>
<organism evidence="1 2">
    <name type="scientific">Cryptotermes secundus</name>
    <dbReference type="NCBI Taxonomy" id="105785"/>
    <lineage>
        <taxon>Eukaryota</taxon>
        <taxon>Metazoa</taxon>
        <taxon>Ecdysozoa</taxon>
        <taxon>Arthropoda</taxon>
        <taxon>Hexapoda</taxon>
        <taxon>Insecta</taxon>
        <taxon>Pterygota</taxon>
        <taxon>Neoptera</taxon>
        <taxon>Polyneoptera</taxon>
        <taxon>Dictyoptera</taxon>
        <taxon>Blattodea</taxon>
        <taxon>Blattoidea</taxon>
        <taxon>Termitoidae</taxon>
        <taxon>Kalotermitidae</taxon>
        <taxon>Cryptotermitinae</taxon>
        <taxon>Cryptotermes</taxon>
    </lineage>
</organism>
<gene>
    <name evidence="1" type="ORF">B7P43_G11730</name>
</gene>
<dbReference type="STRING" id="105785.A0A2J7PX01"/>
<dbReference type="EMBL" id="NEVH01020864">
    <property type="protein sequence ID" value="PNF20865.1"/>
    <property type="molecule type" value="Genomic_DNA"/>
</dbReference>
<sequence length="225" mass="25490">MAFNAAWHESTGFTPALLFLGREMNHPLGLRWELTDDDLQRSPQDTHLYWELALGNLKKARDRVAKRYNESRREAEFKVGDIVLVKLHPQSSRAHHRSAKLDNKWSEPFVIAKFLAKVTVQLANPDTGILVRKAHVSQLKSYWVGELAMKCKLARIATYICVNMIVNSPPGDDIASAVNFLFVFQSSYSLLSHPFGSRVCETSSGPRQRRTSVVGKSVLRLCLQR</sequence>
<keyword evidence="2" id="KW-1185">Reference proteome</keyword>
<evidence type="ECO:0000313" key="1">
    <source>
        <dbReference type="EMBL" id="PNF20865.1"/>
    </source>
</evidence>
<name>A0A2J7PX01_9NEOP</name>
<reference evidence="1 2" key="1">
    <citation type="submission" date="2017-12" db="EMBL/GenBank/DDBJ databases">
        <title>Hemimetabolous genomes reveal molecular basis of termite eusociality.</title>
        <authorList>
            <person name="Harrison M.C."/>
            <person name="Jongepier E."/>
            <person name="Robertson H.M."/>
            <person name="Arning N."/>
            <person name="Bitard-Feildel T."/>
            <person name="Chao H."/>
            <person name="Childers C.P."/>
            <person name="Dinh H."/>
            <person name="Doddapaneni H."/>
            <person name="Dugan S."/>
            <person name="Gowin J."/>
            <person name="Greiner C."/>
            <person name="Han Y."/>
            <person name="Hu H."/>
            <person name="Hughes D.S.T."/>
            <person name="Huylmans A.-K."/>
            <person name="Kemena C."/>
            <person name="Kremer L.P.M."/>
            <person name="Lee S.L."/>
            <person name="Lopez-Ezquerra A."/>
            <person name="Mallet L."/>
            <person name="Monroy-Kuhn J.M."/>
            <person name="Moser A."/>
            <person name="Murali S.C."/>
            <person name="Muzny D.M."/>
            <person name="Otani S."/>
            <person name="Piulachs M.-D."/>
            <person name="Poelchau M."/>
            <person name="Qu J."/>
            <person name="Schaub F."/>
            <person name="Wada-Katsumata A."/>
            <person name="Worley K.C."/>
            <person name="Xie Q."/>
            <person name="Ylla G."/>
            <person name="Poulsen M."/>
            <person name="Gibbs R.A."/>
            <person name="Schal C."/>
            <person name="Richards S."/>
            <person name="Belles X."/>
            <person name="Korb J."/>
            <person name="Bornberg-Bauer E."/>
        </authorList>
    </citation>
    <scope>NUCLEOTIDE SEQUENCE [LARGE SCALE GENOMIC DNA]</scope>
    <source>
        <tissue evidence="1">Whole body</tissue>
    </source>
</reference>
<dbReference type="AlphaFoldDB" id="A0A2J7PX01"/>
<dbReference type="Proteomes" id="UP000235965">
    <property type="component" value="Unassembled WGS sequence"/>
</dbReference>
<evidence type="ECO:0000313" key="2">
    <source>
        <dbReference type="Proteomes" id="UP000235965"/>
    </source>
</evidence>